<organism evidence="1 2">
    <name type="scientific">Acinetobacter vivianii</name>
    <dbReference type="NCBI Taxonomy" id="1776742"/>
    <lineage>
        <taxon>Bacteria</taxon>
        <taxon>Pseudomonadati</taxon>
        <taxon>Pseudomonadota</taxon>
        <taxon>Gammaproteobacteria</taxon>
        <taxon>Moraxellales</taxon>
        <taxon>Moraxellaceae</taxon>
        <taxon>Acinetobacter</taxon>
    </lineage>
</organism>
<proteinExistence type="predicted"/>
<evidence type="ECO:0000313" key="1">
    <source>
        <dbReference type="EMBL" id="ENU91301.1"/>
    </source>
</evidence>
<dbReference type="HOGENOM" id="CLU_3411394_0_0_6"/>
<protein>
    <submittedName>
        <fullName evidence="1">Uncharacterized protein</fullName>
    </submittedName>
</protein>
<feature type="non-terminal residue" evidence="1">
    <location>
        <position position="1"/>
    </location>
</feature>
<reference evidence="1 2" key="1">
    <citation type="submission" date="2013-02" db="EMBL/GenBank/DDBJ databases">
        <title>The Genome Sequence of Acinetobacter sp. NIPH 758.</title>
        <authorList>
            <consortium name="The Broad Institute Genome Sequencing Platform"/>
            <consortium name="The Broad Institute Genome Sequencing Center for Infectious Disease"/>
            <person name="Cerqueira G."/>
            <person name="Feldgarden M."/>
            <person name="Courvalin P."/>
            <person name="Perichon B."/>
            <person name="Grillot-Courvalin C."/>
            <person name="Clermont D."/>
            <person name="Rocha E."/>
            <person name="Yoon E.-J."/>
            <person name="Nemec A."/>
            <person name="Walker B."/>
            <person name="Young S.K."/>
            <person name="Zeng Q."/>
            <person name="Gargeya S."/>
            <person name="Fitzgerald M."/>
            <person name="Haas B."/>
            <person name="Abouelleil A."/>
            <person name="Alvarado L."/>
            <person name="Arachchi H.M."/>
            <person name="Berlin A.M."/>
            <person name="Chapman S.B."/>
            <person name="Dewar J."/>
            <person name="Goldberg J."/>
            <person name="Griggs A."/>
            <person name="Gujja S."/>
            <person name="Hansen M."/>
            <person name="Howarth C."/>
            <person name="Imamovic A."/>
            <person name="Larimer J."/>
            <person name="McCowan C."/>
            <person name="Murphy C."/>
            <person name="Neiman D."/>
            <person name="Pearson M."/>
            <person name="Priest M."/>
            <person name="Roberts A."/>
            <person name="Saif S."/>
            <person name="Shea T."/>
            <person name="Sisk P."/>
            <person name="Sykes S."/>
            <person name="Wortman J."/>
            <person name="Nusbaum C."/>
            <person name="Birren B."/>
        </authorList>
    </citation>
    <scope>NUCLEOTIDE SEQUENCE [LARGE SCALE GENOMIC DNA]</scope>
    <source>
        <strain evidence="1 2">NIPH 758</strain>
    </source>
</reference>
<evidence type="ECO:0000313" key="2">
    <source>
        <dbReference type="Proteomes" id="UP000013049"/>
    </source>
</evidence>
<gene>
    <name evidence="1" type="ORF">F971_03208</name>
</gene>
<comment type="caution">
    <text evidence="1">The sequence shown here is derived from an EMBL/GenBank/DDBJ whole genome shotgun (WGS) entry which is preliminary data.</text>
</comment>
<dbReference type="AlphaFoldDB" id="N8UUK6"/>
<accession>N8UUK6</accession>
<name>N8UUK6_9GAMM</name>
<dbReference type="EMBL" id="APPC01000020">
    <property type="protein sequence ID" value="ENU91301.1"/>
    <property type="molecule type" value="Genomic_DNA"/>
</dbReference>
<dbReference type="Proteomes" id="UP000013049">
    <property type="component" value="Unassembled WGS sequence"/>
</dbReference>
<sequence>TQMKTINNAVEFEIKEVNIEPQSLAVHRS</sequence>